<dbReference type="GeneID" id="94849138"/>
<evidence type="ECO:0000256" key="2">
    <source>
        <dbReference type="ARBA" id="ARBA00044876"/>
    </source>
</evidence>
<dbReference type="VEuPathDB" id="TrichDB:TRFO_42686"/>
<feature type="transmembrane region" description="Helical" evidence="20">
    <location>
        <begin position="441"/>
        <end position="459"/>
    </location>
</feature>
<evidence type="ECO:0000256" key="9">
    <source>
        <dbReference type="ARBA" id="ARBA00044899"/>
    </source>
</evidence>
<feature type="transmembrane region" description="Helical" evidence="20">
    <location>
        <begin position="266"/>
        <end position="285"/>
    </location>
</feature>
<evidence type="ECO:0000256" key="14">
    <source>
        <dbReference type="ARBA" id="ARBA00044924"/>
    </source>
</evidence>
<comment type="catalytic activity">
    <reaction evidence="10">
        <text>L-lysyl-L-lysine(out) = L-lysyl-L-lysine(in)</text>
        <dbReference type="Rhea" id="RHEA:79403"/>
        <dbReference type="ChEBI" id="CHEBI:229956"/>
    </reaction>
</comment>
<comment type="catalytic activity">
    <reaction evidence="13">
        <text>L-alanyl-L-lysine(out) = L-alanyl-L-lysine(in)</text>
        <dbReference type="Rhea" id="RHEA:79415"/>
        <dbReference type="ChEBI" id="CHEBI:192470"/>
    </reaction>
</comment>
<comment type="catalytic activity">
    <reaction evidence="14">
        <text>L-lysyl-glycine(out) = L-lysyl-glycine(in)</text>
        <dbReference type="Rhea" id="RHEA:79407"/>
        <dbReference type="ChEBI" id="CHEBI:191202"/>
    </reaction>
</comment>
<feature type="compositionally biased region" description="Low complexity" evidence="19">
    <location>
        <begin position="490"/>
        <end position="521"/>
    </location>
</feature>
<dbReference type="Gene3D" id="1.20.1250.20">
    <property type="entry name" value="MFS general substrate transporter like domains"/>
    <property type="match status" value="2"/>
</dbReference>
<evidence type="ECO:0000256" key="13">
    <source>
        <dbReference type="ARBA" id="ARBA00044919"/>
    </source>
</evidence>
<evidence type="ECO:0000259" key="21">
    <source>
        <dbReference type="PROSITE" id="PS50850"/>
    </source>
</evidence>
<gene>
    <name evidence="22" type="ORF">TRFO_42686</name>
</gene>
<evidence type="ECO:0000256" key="5">
    <source>
        <dbReference type="ARBA" id="ARBA00044884"/>
    </source>
</evidence>
<keyword evidence="20" id="KW-1133">Transmembrane helix</keyword>
<evidence type="ECO:0000256" key="18">
    <source>
        <dbReference type="ARBA" id="ARBA00046376"/>
    </source>
</evidence>
<comment type="function">
    <text evidence="17">Lysosomal dipeptide uniporter that selectively exports lysine, arginine or histidine-containing dipeptides with a net positive charge from the lysosome lumen into the cytosol. Could play a role in a specific type of protein O-glycosylation indirectly regulating macrophages migration and tissue invasion. Also essential for liver homeostasis.</text>
</comment>
<evidence type="ECO:0000256" key="8">
    <source>
        <dbReference type="ARBA" id="ARBA00044898"/>
    </source>
</evidence>
<comment type="catalytic activity">
    <reaction evidence="9">
        <text>L-arginyl-L-alpha-amino acid(out) = L-arginyl-L-alpha-amino acid(in)</text>
        <dbReference type="Rhea" id="RHEA:79371"/>
        <dbReference type="ChEBI" id="CHEBI:84315"/>
    </reaction>
</comment>
<feature type="transmembrane region" description="Helical" evidence="20">
    <location>
        <begin position="139"/>
        <end position="158"/>
    </location>
</feature>
<comment type="catalytic activity">
    <reaction evidence="7">
        <text>L-alpha-aminoacyl-L-lysine(out) = L-alpha-aminoacyl-L-lysine(in)</text>
        <dbReference type="Rhea" id="RHEA:79383"/>
        <dbReference type="ChEBI" id="CHEBI:229966"/>
    </reaction>
</comment>
<comment type="catalytic activity">
    <reaction evidence="5">
        <text>L-alpha-aminoacyl-L-histidine(out) = L-alpha-aminoacyl-L-histidine(in)</text>
        <dbReference type="Rhea" id="RHEA:79375"/>
        <dbReference type="ChEBI" id="CHEBI:229967"/>
    </reaction>
</comment>
<comment type="catalytic activity">
    <reaction evidence="4">
        <text>L-alpha-aminoacyl-L-arginine(out) = L-alpha-aminoacyl-L-arginine(in)</text>
        <dbReference type="Rhea" id="RHEA:79367"/>
        <dbReference type="ChEBI" id="CHEBI:229968"/>
    </reaction>
</comment>
<feature type="transmembrane region" description="Helical" evidence="20">
    <location>
        <begin position="115"/>
        <end position="133"/>
    </location>
</feature>
<dbReference type="GO" id="GO:0016020">
    <property type="term" value="C:membrane"/>
    <property type="evidence" value="ECO:0007669"/>
    <property type="project" value="UniProtKB-SubCell"/>
</dbReference>
<feature type="transmembrane region" description="Helical" evidence="20">
    <location>
        <begin position="366"/>
        <end position="386"/>
    </location>
</feature>
<evidence type="ECO:0000256" key="7">
    <source>
        <dbReference type="ARBA" id="ARBA00044893"/>
    </source>
</evidence>
<comment type="catalytic activity">
    <reaction evidence="6">
        <text>L-lysyl-L-alpha-amino acid(out) = L-lysyl-L-alpha-amino acid(in)</text>
        <dbReference type="Rhea" id="RHEA:79387"/>
        <dbReference type="ChEBI" id="CHEBI:229965"/>
    </reaction>
</comment>
<keyword evidence="20" id="KW-0812">Transmembrane</keyword>
<dbReference type="CDD" id="cd06174">
    <property type="entry name" value="MFS"/>
    <property type="match status" value="1"/>
</dbReference>
<evidence type="ECO:0000256" key="19">
    <source>
        <dbReference type="SAM" id="MobiDB-lite"/>
    </source>
</evidence>
<protein>
    <recommendedName>
        <fullName evidence="15">Lysosomal dipeptide transporter MFSD1</fullName>
    </recommendedName>
    <alternativeName>
        <fullName evidence="16">Major facilitator superfamily domain-containing protein 1</fullName>
    </alternativeName>
</protein>
<dbReference type="OrthoDB" id="10262656at2759"/>
<comment type="subunit">
    <text evidence="18">Homodimer. Interacts with lysosomal protein GLMP (via lumenal domain); the interaction starts while both proteins are still in the endoplasmic reticulum and is required for stabilization of MFSD1 in lysosomes but has no direct effect on its targeting to lysosomes or transporter activity.</text>
</comment>
<dbReference type="Proteomes" id="UP000179807">
    <property type="component" value="Unassembled WGS sequence"/>
</dbReference>
<dbReference type="RefSeq" id="XP_068368280.1">
    <property type="nucleotide sequence ID" value="XM_068514434.1"/>
</dbReference>
<keyword evidence="23" id="KW-1185">Reference proteome</keyword>
<dbReference type="InterPro" id="IPR036259">
    <property type="entry name" value="MFS_trans_sf"/>
</dbReference>
<organism evidence="22 23">
    <name type="scientific">Tritrichomonas foetus</name>
    <dbReference type="NCBI Taxonomy" id="1144522"/>
    <lineage>
        <taxon>Eukaryota</taxon>
        <taxon>Metamonada</taxon>
        <taxon>Parabasalia</taxon>
        <taxon>Tritrichomonadida</taxon>
        <taxon>Tritrichomonadidae</taxon>
        <taxon>Tritrichomonas</taxon>
    </lineage>
</organism>
<sequence>MLKKLKTLKLSFHFISKTAEGNKMTDSESSTTEIHLKDHDKMFHIRNISSMVILALCYVMCSFQKMCPTIVVGDMAEEYNCGVADLNIFTPIYWYSYGVIQIFAGLLADTFEPAYLICFSMSLAGIGSFIIGASKSLSLGIFARLIIGIGCGPVYVTITRYNANCFNLKLYGIMEGAFLAIGCVGAILAQSPLAAMCNSVGWRNSFYIIGGGTLFIAILCAFFVRGSPTAFGYKHVNQQMEEVVNPPTFVQRLRQLWDNLIIVCKYPWYWIPCMYILLSVPPYYTTAGMWASSYLQHVYGFSKQVAGNMLTCITGGVLTSDLITPWISNLVKSRKWVCATLSLLAVFISIWGYFRNDKMSIGEIGVLFFIYGYVTMPSFCICSPLFREYYHPQVAATAIGLANSLDCISSGLFQMFVSWIIEKNGQLPDGSYTVKGYRDSIWLFTIVIDGIAFIFIAFAKETPFFKQNAHEHGNLSEEKKEEEAMELSYESHSSKSMIPESSSSSSDNESSSISNTETTSG</sequence>
<dbReference type="AlphaFoldDB" id="A0A1J4KW84"/>
<dbReference type="PROSITE" id="PS50850">
    <property type="entry name" value="MFS"/>
    <property type="match status" value="1"/>
</dbReference>
<accession>A0A1J4KW84</accession>
<feature type="domain" description="Major facilitator superfamily (MFS) profile" evidence="21">
    <location>
        <begin position="50"/>
        <end position="464"/>
    </location>
</feature>
<dbReference type="SUPFAM" id="SSF103473">
    <property type="entry name" value="MFS general substrate transporter"/>
    <property type="match status" value="1"/>
</dbReference>
<feature type="transmembrane region" description="Helical" evidence="20">
    <location>
        <begin position="305"/>
        <end position="324"/>
    </location>
</feature>
<dbReference type="InterPro" id="IPR052187">
    <property type="entry name" value="MFSD1"/>
</dbReference>
<comment type="subcellular location">
    <subcellularLocation>
        <location evidence="1">Membrane</location>
        <topology evidence="1">Multi-pass membrane protein</topology>
    </subcellularLocation>
</comment>
<dbReference type="PANTHER" id="PTHR23512:SF11">
    <property type="entry name" value="MAJOR FACILITATOR SUPERFAMILY PROTEIN"/>
    <property type="match status" value="1"/>
</dbReference>
<evidence type="ECO:0000256" key="11">
    <source>
        <dbReference type="ARBA" id="ARBA00044903"/>
    </source>
</evidence>
<evidence type="ECO:0000256" key="1">
    <source>
        <dbReference type="ARBA" id="ARBA00004141"/>
    </source>
</evidence>
<feature type="region of interest" description="Disordered" evidence="19">
    <location>
        <begin position="472"/>
        <end position="521"/>
    </location>
</feature>
<dbReference type="PANTHER" id="PTHR23512">
    <property type="entry name" value="MAJOR FACILITATOR SUPERFAMILY DOMAIN-CONTAINING PROTEIN 1"/>
    <property type="match status" value="1"/>
</dbReference>
<dbReference type="Pfam" id="PF07690">
    <property type="entry name" value="MFS_1"/>
    <property type="match status" value="1"/>
</dbReference>
<feature type="transmembrane region" description="Helical" evidence="20">
    <location>
        <begin position="336"/>
        <end position="354"/>
    </location>
</feature>
<evidence type="ECO:0000256" key="17">
    <source>
        <dbReference type="ARBA" id="ARBA00045709"/>
    </source>
</evidence>
<dbReference type="EMBL" id="MLAK01000265">
    <property type="protein sequence ID" value="OHT15144.1"/>
    <property type="molecule type" value="Genomic_DNA"/>
</dbReference>
<evidence type="ECO:0000256" key="15">
    <source>
        <dbReference type="ARBA" id="ARBA00044985"/>
    </source>
</evidence>
<dbReference type="InterPro" id="IPR011701">
    <property type="entry name" value="MFS"/>
</dbReference>
<feature type="transmembrane region" description="Helical" evidence="20">
    <location>
        <begin position="205"/>
        <end position="224"/>
    </location>
</feature>
<evidence type="ECO:0000256" key="10">
    <source>
        <dbReference type="ARBA" id="ARBA00044900"/>
    </source>
</evidence>
<dbReference type="InterPro" id="IPR020846">
    <property type="entry name" value="MFS_dom"/>
</dbReference>
<feature type="transmembrane region" description="Helical" evidence="20">
    <location>
        <begin position="51"/>
        <end position="72"/>
    </location>
</feature>
<evidence type="ECO:0000256" key="16">
    <source>
        <dbReference type="ARBA" id="ARBA00045018"/>
    </source>
</evidence>
<proteinExistence type="predicted"/>
<comment type="catalytic activity">
    <reaction evidence="3">
        <text>L-histidyl-glycine(out) = L-histidyl-glycine(in)</text>
        <dbReference type="Rhea" id="RHEA:79395"/>
        <dbReference type="ChEBI" id="CHEBI:229957"/>
    </reaction>
</comment>
<feature type="compositionally biased region" description="Basic and acidic residues" evidence="19">
    <location>
        <begin position="472"/>
        <end position="482"/>
    </location>
</feature>
<dbReference type="GO" id="GO:0022857">
    <property type="term" value="F:transmembrane transporter activity"/>
    <property type="evidence" value="ECO:0007669"/>
    <property type="project" value="InterPro"/>
</dbReference>
<comment type="catalytic activity">
    <reaction evidence="12">
        <text>L-histidyl-L-alpha-amino acid(out) = L-histidyl-L-alpha-amino acid(in)</text>
        <dbReference type="Rhea" id="RHEA:79379"/>
        <dbReference type="ChEBI" id="CHEBI:229964"/>
    </reaction>
</comment>
<evidence type="ECO:0000256" key="6">
    <source>
        <dbReference type="ARBA" id="ARBA00044891"/>
    </source>
</evidence>
<evidence type="ECO:0000256" key="12">
    <source>
        <dbReference type="ARBA" id="ARBA00044912"/>
    </source>
</evidence>
<name>A0A1J4KW84_9EUKA</name>
<evidence type="ECO:0000256" key="20">
    <source>
        <dbReference type="SAM" id="Phobius"/>
    </source>
</evidence>
<evidence type="ECO:0000313" key="22">
    <source>
        <dbReference type="EMBL" id="OHT15144.1"/>
    </source>
</evidence>
<comment type="caution">
    <text evidence="22">The sequence shown here is derived from an EMBL/GenBank/DDBJ whole genome shotgun (WGS) entry which is preliminary data.</text>
</comment>
<evidence type="ECO:0000256" key="3">
    <source>
        <dbReference type="ARBA" id="ARBA00044878"/>
    </source>
</evidence>
<comment type="catalytic activity">
    <reaction evidence="8">
        <text>L-aspartyl-L-lysine(out) = L-aspartyl-L-lysine(in)</text>
        <dbReference type="Rhea" id="RHEA:79411"/>
        <dbReference type="ChEBI" id="CHEBI:229953"/>
    </reaction>
</comment>
<feature type="transmembrane region" description="Helical" evidence="20">
    <location>
        <begin position="92"/>
        <end position="108"/>
    </location>
</feature>
<feature type="transmembrane region" description="Helical" evidence="20">
    <location>
        <begin position="170"/>
        <end position="193"/>
    </location>
</feature>
<evidence type="ECO:0000313" key="23">
    <source>
        <dbReference type="Proteomes" id="UP000179807"/>
    </source>
</evidence>
<evidence type="ECO:0000256" key="4">
    <source>
        <dbReference type="ARBA" id="ARBA00044881"/>
    </source>
</evidence>
<feature type="transmembrane region" description="Helical" evidence="20">
    <location>
        <begin position="398"/>
        <end position="421"/>
    </location>
</feature>
<comment type="catalytic activity">
    <reaction evidence="11">
        <text>L-arginyl-glycine(out) = L-arginyl-glycine(in)</text>
        <dbReference type="Rhea" id="RHEA:79391"/>
        <dbReference type="ChEBI" id="CHEBI:229955"/>
    </reaction>
</comment>
<reference evidence="22" key="1">
    <citation type="submission" date="2016-10" db="EMBL/GenBank/DDBJ databases">
        <authorList>
            <person name="Benchimol M."/>
            <person name="Almeida L.G."/>
            <person name="Vasconcelos A.T."/>
            <person name="Perreira-Neves A."/>
            <person name="Rosa I.A."/>
            <person name="Tasca T."/>
            <person name="Bogo M.R."/>
            <person name="de Souza W."/>
        </authorList>
    </citation>
    <scope>NUCLEOTIDE SEQUENCE [LARGE SCALE GENOMIC DNA]</scope>
    <source>
        <strain evidence="22">K</strain>
    </source>
</reference>
<keyword evidence="20" id="KW-0472">Membrane</keyword>
<comment type="catalytic activity">
    <reaction evidence="2">
        <text>L-lysyl-L-alanine(out) = L-lysyl-L-alanine(in)</text>
        <dbReference type="Rhea" id="RHEA:79399"/>
        <dbReference type="ChEBI" id="CHEBI:229954"/>
    </reaction>
</comment>